<feature type="transmembrane region" description="Helical" evidence="1">
    <location>
        <begin position="188"/>
        <end position="206"/>
    </location>
</feature>
<feature type="transmembrane region" description="Helical" evidence="1">
    <location>
        <begin position="318"/>
        <end position="338"/>
    </location>
</feature>
<keyword evidence="1" id="KW-0472">Membrane</keyword>
<evidence type="ECO:0000259" key="2">
    <source>
        <dbReference type="Pfam" id="PF01757"/>
    </source>
</evidence>
<dbReference type="AlphaFoldDB" id="M3UU54"/>
<dbReference type="InterPro" id="IPR050879">
    <property type="entry name" value="Acyltransferase_3"/>
</dbReference>
<reference evidence="3 4" key="1">
    <citation type="submission" date="2013-02" db="EMBL/GenBank/DDBJ databases">
        <title>Whole genome shotgun sequence of Gordonia malaquae NBRC 108250.</title>
        <authorList>
            <person name="Yoshida I."/>
            <person name="Hosoyama A."/>
            <person name="Tsuchikane K."/>
            <person name="Ando Y."/>
            <person name="Baba S."/>
            <person name="Ohji S."/>
            <person name="Hamada M."/>
            <person name="Tamura T."/>
            <person name="Yamazoe A."/>
            <person name="Yamazaki S."/>
            <person name="Fujita N."/>
        </authorList>
    </citation>
    <scope>NUCLEOTIDE SEQUENCE [LARGE SCALE GENOMIC DNA]</scope>
    <source>
        <strain evidence="3 4">NBRC 108250</strain>
    </source>
</reference>
<dbReference type="GO" id="GO:0009103">
    <property type="term" value="P:lipopolysaccharide biosynthetic process"/>
    <property type="evidence" value="ECO:0007669"/>
    <property type="project" value="TreeGrafter"/>
</dbReference>
<dbReference type="STRING" id="410332.SAMN04488550_0457"/>
<dbReference type="GO" id="GO:0016020">
    <property type="term" value="C:membrane"/>
    <property type="evidence" value="ECO:0007669"/>
    <property type="project" value="TreeGrafter"/>
</dbReference>
<proteinExistence type="predicted"/>
<dbReference type="InterPro" id="IPR002656">
    <property type="entry name" value="Acyl_transf_3_dom"/>
</dbReference>
<evidence type="ECO:0000313" key="4">
    <source>
        <dbReference type="Proteomes" id="UP000035009"/>
    </source>
</evidence>
<feature type="transmembrane region" description="Helical" evidence="1">
    <location>
        <begin position="77"/>
        <end position="104"/>
    </location>
</feature>
<keyword evidence="4" id="KW-1185">Reference proteome</keyword>
<dbReference type="GO" id="GO:0016747">
    <property type="term" value="F:acyltransferase activity, transferring groups other than amino-acyl groups"/>
    <property type="evidence" value="ECO:0007669"/>
    <property type="project" value="InterPro"/>
</dbReference>
<feature type="transmembrane region" description="Helical" evidence="1">
    <location>
        <begin position="25"/>
        <end position="49"/>
    </location>
</feature>
<dbReference type="PANTHER" id="PTHR23028:SF53">
    <property type="entry name" value="ACYL_TRANSF_3 DOMAIN-CONTAINING PROTEIN"/>
    <property type="match status" value="1"/>
</dbReference>
<gene>
    <name evidence="3" type="ORF">GM1_005_01300</name>
</gene>
<evidence type="ECO:0000256" key="1">
    <source>
        <dbReference type="SAM" id="Phobius"/>
    </source>
</evidence>
<feature type="transmembrane region" description="Helical" evidence="1">
    <location>
        <begin position="218"/>
        <end position="237"/>
    </location>
</feature>
<keyword evidence="1" id="KW-0812">Transmembrane</keyword>
<accession>M3UU54</accession>
<dbReference type="Proteomes" id="UP000035009">
    <property type="component" value="Unassembled WGS sequence"/>
</dbReference>
<feature type="transmembrane region" description="Helical" evidence="1">
    <location>
        <begin position="290"/>
        <end position="312"/>
    </location>
</feature>
<dbReference type="eggNOG" id="COG1835">
    <property type="taxonomic scope" value="Bacteria"/>
</dbReference>
<keyword evidence="1" id="KW-1133">Transmembrane helix</keyword>
<feature type="transmembrane region" description="Helical" evidence="1">
    <location>
        <begin position="124"/>
        <end position="145"/>
    </location>
</feature>
<sequence length="367" mass="39182">MRAVAALGVLTTHVAFQTATLDVPIIGPILGRLDLAVALFFALSGFLLWRPYAVAARTDAPPPAVGRYLRHRFVRIWPAYAVVVIAVLLLVPQARGSSATVWIANLTLTQVFVPLTLAPGLTQMWSLSVEVAFYLLLPVFGYALIRMRGPRARLRVPVLLGVAALSLAWGPVAGLLPLQAGVEPHNWVFGHLPWFAAGLILAELSASGVDARWSANRPVMFVVFVVAYGLASTPIAGPVGLAPMSDAQYAAKMLLGGIGAYAVLAPLVLGDGRFRFLDSPVMAALGRWSYGIFVWHVAILASVFGLFGIAAFDGHFVTVWLLTAVITVPVSAAGYAFVEEPLRRALKRREGRTAEVTAVETATIAAN</sequence>
<evidence type="ECO:0000313" key="3">
    <source>
        <dbReference type="EMBL" id="GAC78947.1"/>
    </source>
</evidence>
<feature type="transmembrane region" description="Helical" evidence="1">
    <location>
        <begin position="157"/>
        <end position="176"/>
    </location>
</feature>
<feature type="domain" description="Acyltransferase 3" evidence="2">
    <location>
        <begin position="1"/>
        <end position="333"/>
    </location>
</feature>
<dbReference type="EMBL" id="BAOP01000005">
    <property type="protein sequence ID" value="GAC78947.1"/>
    <property type="molecule type" value="Genomic_DNA"/>
</dbReference>
<name>M3UU54_GORML</name>
<dbReference type="Pfam" id="PF01757">
    <property type="entry name" value="Acyl_transf_3"/>
    <property type="match status" value="1"/>
</dbReference>
<organism evidence="3 4">
    <name type="scientific">Gordonia malaquae NBRC 108250</name>
    <dbReference type="NCBI Taxonomy" id="1223542"/>
    <lineage>
        <taxon>Bacteria</taxon>
        <taxon>Bacillati</taxon>
        <taxon>Actinomycetota</taxon>
        <taxon>Actinomycetes</taxon>
        <taxon>Mycobacteriales</taxon>
        <taxon>Gordoniaceae</taxon>
        <taxon>Gordonia</taxon>
    </lineage>
</organism>
<comment type="caution">
    <text evidence="3">The sequence shown here is derived from an EMBL/GenBank/DDBJ whole genome shotgun (WGS) entry which is preliminary data.</text>
</comment>
<feature type="transmembrane region" description="Helical" evidence="1">
    <location>
        <begin position="249"/>
        <end position="269"/>
    </location>
</feature>
<dbReference type="PANTHER" id="PTHR23028">
    <property type="entry name" value="ACETYLTRANSFERASE"/>
    <property type="match status" value="1"/>
</dbReference>
<protein>
    <recommendedName>
        <fullName evidence="2">Acyltransferase 3 domain-containing protein</fullName>
    </recommendedName>
</protein>